<gene>
    <name evidence="1" type="ORF">KME32_09705</name>
</gene>
<sequence>MASGSYKQTLTSSAIAYTLIEGDREARPVVQPNSVGLDNIRAIAFCYG</sequence>
<comment type="caution">
    <text evidence="1">The sequence shown here is derived from an EMBL/GenBank/DDBJ whole genome shotgun (WGS) entry which is preliminary data.</text>
</comment>
<protein>
    <submittedName>
        <fullName evidence="1">Uncharacterized protein</fullName>
    </submittedName>
</protein>
<reference evidence="1" key="1">
    <citation type="submission" date="2021-05" db="EMBL/GenBank/DDBJ databases">
        <authorList>
            <person name="Pietrasiak N."/>
            <person name="Ward R."/>
            <person name="Stajich J.E."/>
            <person name="Kurbessoian T."/>
        </authorList>
    </citation>
    <scope>NUCLEOTIDE SEQUENCE</scope>
    <source>
        <strain evidence="1">JT2-VF2</strain>
    </source>
</reference>
<dbReference type="EMBL" id="JAHHHN010000004">
    <property type="protein sequence ID" value="MBW4561418.1"/>
    <property type="molecule type" value="Genomic_DNA"/>
</dbReference>
<name>A0A951PY61_9NOST</name>
<evidence type="ECO:0000313" key="1">
    <source>
        <dbReference type="EMBL" id="MBW4561418.1"/>
    </source>
</evidence>
<organism evidence="1 2">
    <name type="scientific">Mojavia pulchra JT2-VF2</name>
    <dbReference type="NCBI Taxonomy" id="287848"/>
    <lineage>
        <taxon>Bacteria</taxon>
        <taxon>Bacillati</taxon>
        <taxon>Cyanobacteriota</taxon>
        <taxon>Cyanophyceae</taxon>
        <taxon>Nostocales</taxon>
        <taxon>Nostocaceae</taxon>
    </lineage>
</organism>
<reference evidence="1" key="2">
    <citation type="journal article" date="2022" name="Microbiol. Resour. Announc.">
        <title>Metagenome Sequencing to Explore Phylogenomics of Terrestrial Cyanobacteria.</title>
        <authorList>
            <person name="Ward R.D."/>
            <person name="Stajich J.E."/>
            <person name="Johansen J.R."/>
            <person name="Huntemann M."/>
            <person name="Clum A."/>
            <person name="Foster B."/>
            <person name="Foster B."/>
            <person name="Roux S."/>
            <person name="Palaniappan K."/>
            <person name="Varghese N."/>
            <person name="Mukherjee S."/>
            <person name="Reddy T.B.K."/>
            <person name="Daum C."/>
            <person name="Copeland A."/>
            <person name="Chen I.A."/>
            <person name="Ivanova N.N."/>
            <person name="Kyrpides N.C."/>
            <person name="Shapiro N."/>
            <person name="Eloe-Fadrosh E.A."/>
            <person name="Pietrasiak N."/>
        </authorList>
    </citation>
    <scope>NUCLEOTIDE SEQUENCE</scope>
    <source>
        <strain evidence="1">JT2-VF2</strain>
    </source>
</reference>
<dbReference type="Proteomes" id="UP000715781">
    <property type="component" value="Unassembled WGS sequence"/>
</dbReference>
<proteinExistence type="predicted"/>
<evidence type="ECO:0000313" key="2">
    <source>
        <dbReference type="Proteomes" id="UP000715781"/>
    </source>
</evidence>
<dbReference type="AlphaFoldDB" id="A0A951PY61"/>
<accession>A0A951PY61</accession>